<feature type="chain" id="PRO_5046885507" evidence="1">
    <location>
        <begin position="17"/>
        <end position="181"/>
    </location>
</feature>
<sequence>MKVLALLMLVLPCSMAWNVCCQPNAVTAFLFDSVSGLTFEYGIDYKAKKELLIPLGPLPAGSFRNGFTVRDWGNRKSYTSDGTTCTETPMYYPEAFQQCIPKRAQVVAEANFGPKNGGIFYKAYRYSVGPHIISMAVTDGCLPINSRYSGPAAPKAETGVYMNVSAASHIDFSVVDLSGCN</sequence>
<keyword evidence="1" id="KW-0732">Signal</keyword>
<evidence type="ECO:0000256" key="1">
    <source>
        <dbReference type="SAM" id="SignalP"/>
    </source>
</evidence>
<dbReference type="GeneID" id="101849546"/>
<organism evidence="2 3">
    <name type="scientific">Aplysia californica</name>
    <name type="common">California sea hare</name>
    <dbReference type="NCBI Taxonomy" id="6500"/>
    <lineage>
        <taxon>Eukaryota</taxon>
        <taxon>Metazoa</taxon>
        <taxon>Spiralia</taxon>
        <taxon>Lophotrochozoa</taxon>
        <taxon>Mollusca</taxon>
        <taxon>Gastropoda</taxon>
        <taxon>Heterobranchia</taxon>
        <taxon>Euthyneura</taxon>
        <taxon>Tectipleura</taxon>
        <taxon>Aplysiida</taxon>
        <taxon>Aplysioidea</taxon>
        <taxon>Aplysiidae</taxon>
        <taxon>Aplysia</taxon>
    </lineage>
</organism>
<accession>A0ABM1A2F4</accession>
<feature type="signal peptide" evidence="1">
    <location>
        <begin position="1"/>
        <end position="16"/>
    </location>
</feature>
<protein>
    <submittedName>
        <fullName evidence="3">Uncharacterized protein LOC101849546</fullName>
    </submittedName>
</protein>
<gene>
    <name evidence="3" type="primary">LOC101849546</name>
</gene>
<reference evidence="3" key="1">
    <citation type="submission" date="2025-08" db="UniProtKB">
        <authorList>
            <consortium name="RefSeq"/>
        </authorList>
    </citation>
    <scope>IDENTIFICATION</scope>
</reference>
<evidence type="ECO:0000313" key="2">
    <source>
        <dbReference type="Proteomes" id="UP000694888"/>
    </source>
</evidence>
<evidence type="ECO:0000313" key="3">
    <source>
        <dbReference type="RefSeq" id="XP_012939463.1"/>
    </source>
</evidence>
<name>A0ABM1A2F4_APLCA</name>
<keyword evidence="2" id="KW-1185">Reference proteome</keyword>
<dbReference type="RefSeq" id="XP_012939463.1">
    <property type="nucleotide sequence ID" value="XM_013084009.1"/>
</dbReference>
<dbReference type="Proteomes" id="UP000694888">
    <property type="component" value="Unplaced"/>
</dbReference>
<proteinExistence type="predicted"/>